<dbReference type="InterPro" id="IPR036291">
    <property type="entry name" value="NAD(P)-bd_dom_sf"/>
</dbReference>
<keyword evidence="2" id="KW-1185">Reference proteome</keyword>
<dbReference type="InterPro" id="IPR045010">
    <property type="entry name" value="MDR_fam"/>
</dbReference>
<dbReference type="InterPro" id="IPR011032">
    <property type="entry name" value="GroES-like_sf"/>
</dbReference>
<dbReference type="EMBL" id="OU963910">
    <property type="protein sequence ID" value="CAH0400403.1"/>
    <property type="molecule type" value="Genomic_DNA"/>
</dbReference>
<accession>A0ABN8AY14</accession>
<dbReference type="Gene3D" id="3.90.180.10">
    <property type="entry name" value="Medium-chain alcohol dehydrogenases, catalytic domain"/>
    <property type="match status" value="2"/>
</dbReference>
<evidence type="ECO:0000313" key="1">
    <source>
        <dbReference type="EMBL" id="CAH0400403.1"/>
    </source>
</evidence>
<organism evidence="1 2">
    <name type="scientific">Chilo suppressalis</name>
    <name type="common">Asiatic rice borer moth</name>
    <dbReference type="NCBI Taxonomy" id="168631"/>
    <lineage>
        <taxon>Eukaryota</taxon>
        <taxon>Metazoa</taxon>
        <taxon>Ecdysozoa</taxon>
        <taxon>Arthropoda</taxon>
        <taxon>Hexapoda</taxon>
        <taxon>Insecta</taxon>
        <taxon>Pterygota</taxon>
        <taxon>Neoptera</taxon>
        <taxon>Endopterygota</taxon>
        <taxon>Lepidoptera</taxon>
        <taxon>Glossata</taxon>
        <taxon>Ditrysia</taxon>
        <taxon>Pyraloidea</taxon>
        <taxon>Crambidae</taxon>
        <taxon>Crambinae</taxon>
        <taxon>Chilo</taxon>
    </lineage>
</organism>
<name>A0ABN8AY14_CHISP</name>
<dbReference type="Gene3D" id="3.40.50.720">
    <property type="entry name" value="NAD(P)-binding Rossmann-like Domain"/>
    <property type="match status" value="2"/>
</dbReference>
<evidence type="ECO:0000313" key="2">
    <source>
        <dbReference type="Proteomes" id="UP001153292"/>
    </source>
</evidence>
<proteinExistence type="predicted"/>
<dbReference type="PANTHER" id="PTHR43205:SF7">
    <property type="entry name" value="PROSTAGLANDIN REDUCTASE 1"/>
    <property type="match status" value="1"/>
</dbReference>
<protein>
    <submittedName>
        <fullName evidence="1">Uncharacterized protein</fullName>
    </submittedName>
</protein>
<gene>
    <name evidence="1" type="ORF">CHILSU_LOCUS3594</name>
</gene>
<reference evidence="1" key="1">
    <citation type="submission" date="2021-12" db="EMBL/GenBank/DDBJ databases">
        <authorList>
            <person name="King R."/>
        </authorList>
    </citation>
    <scope>NUCLEOTIDE SEQUENCE</scope>
</reference>
<dbReference type="SUPFAM" id="SSF51735">
    <property type="entry name" value="NAD(P)-binding Rossmann-fold domains"/>
    <property type="match status" value="1"/>
</dbReference>
<dbReference type="Proteomes" id="UP001153292">
    <property type="component" value="Chromosome 17"/>
</dbReference>
<dbReference type="SUPFAM" id="SSF50129">
    <property type="entry name" value="GroES-like"/>
    <property type="match status" value="1"/>
</dbReference>
<dbReference type="PANTHER" id="PTHR43205">
    <property type="entry name" value="PROSTAGLANDIN REDUCTASE"/>
    <property type="match status" value="1"/>
</dbReference>
<sequence>MRSFAHDIEVPYDQFGFQVGKVIESKNSEFLVDTYVVSQSGWRDYTVLDGREDEIFGMRPYKPEIGNLPLSLSVGALGMPGITAYLSLLEIYHAFNCKRITAVKDNLMSITPKGINIFFDNVGGAFSFLIMECMNENGRVAICGAISTYGGDLTLNTKPNTRVSVYGETFSFAQWKWPKQIAAPYILREWIQKGSIKAKDTITNGFKELTATLVAMYKGESIGKNFDAF</sequence>